<protein>
    <submittedName>
        <fullName evidence="6">DUF724 domain-containing protein 10-like</fullName>
    </submittedName>
</protein>
<reference evidence="6" key="2">
    <citation type="submission" date="2025-08" db="UniProtKB">
        <authorList>
            <consortium name="RefSeq"/>
        </authorList>
    </citation>
    <scope>IDENTIFICATION</scope>
    <source>
        <tissue evidence="6">Leaf</tissue>
    </source>
</reference>
<dbReference type="CDD" id="cd20405">
    <property type="entry name" value="Tudor_Agenet_AtDUF_rpt1_3"/>
    <property type="match status" value="1"/>
</dbReference>
<evidence type="ECO:0000313" key="5">
    <source>
        <dbReference type="Proteomes" id="UP000694864"/>
    </source>
</evidence>
<reference evidence="5" key="1">
    <citation type="journal article" date="2014" name="Nat. Commun.">
        <title>The emerging biofuel crop Camelina sativa retains a highly undifferentiated hexaploid genome structure.</title>
        <authorList>
            <person name="Kagale S."/>
            <person name="Koh C."/>
            <person name="Nixon J."/>
            <person name="Bollina V."/>
            <person name="Clarke W.E."/>
            <person name="Tuteja R."/>
            <person name="Spillane C."/>
            <person name="Robinson S.J."/>
            <person name="Links M.G."/>
            <person name="Clarke C."/>
            <person name="Higgins E.E."/>
            <person name="Huebert T."/>
            <person name="Sharpe A.G."/>
            <person name="Parkin I.A."/>
        </authorList>
    </citation>
    <scope>NUCLEOTIDE SEQUENCE [LARGE SCALE GENOMIC DNA]</scope>
    <source>
        <strain evidence="5">cv. DH55</strain>
    </source>
</reference>
<feature type="domain" description="Agenet" evidence="4">
    <location>
        <begin position="235"/>
        <end position="296"/>
    </location>
</feature>
<feature type="coiled-coil region" evidence="3">
    <location>
        <begin position="498"/>
        <end position="532"/>
    </location>
</feature>
<feature type="domain" description="Agenet" evidence="4">
    <location>
        <begin position="159"/>
        <end position="233"/>
    </location>
</feature>
<dbReference type="GeneID" id="104706675"/>
<keyword evidence="3" id="KW-0175">Coiled coil</keyword>
<keyword evidence="2" id="KW-0341">Growth regulation</keyword>
<feature type="domain" description="Agenet" evidence="4">
    <location>
        <begin position="78"/>
        <end position="134"/>
    </location>
</feature>
<dbReference type="PANTHER" id="PTHR31917:SF50">
    <property type="entry name" value="DUF724 DOMAIN-CONTAINING PROTEIN 1-RELATED"/>
    <property type="match status" value="1"/>
</dbReference>
<gene>
    <name evidence="6" type="primary">LOC104706675</name>
</gene>
<dbReference type="RefSeq" id="XP_010421186.1">
    <property type="nucleotide sequence ID" value="XM_010422884.2"/>
</dbReference>
<evidence type="ECO:0000256" key="3">
    <source>
        <dbReference type="SAM" id="Coils"/>
    </source>
</evidence>
<proteinExistence type="predicted"/>
<evidence type="ECO:0000256" key="1">
    <source>
        <dbReference type="ARBA" id="ARBA00022448"/>
    </source>
</evidence>
<evidence type="ECO:0000313" key="6">
    <source>
        <dbReference type="RefSeq" id="XP_010421186.1"/>
    </source>
</evidence>
<feature type="domain" description="Agenet" evidence="4">
    <location>
        <begin position="10"/>
        <end position="74"/>
    </location>
</feature>
<accession>A0ABM0T5J2</accession>
<dbReference type="SMART" id="SM00743">
    <property type="entry name" value="Agenet"/>
    <property type="match status" value="4"/>
</dbReference>
<dbReference type="InterPro" id="IPR008395">
    <property type="entry name" value="Agenet-like_dom"/>
</dbReference>
<dbReference type="Pfam" id="PF05641">
    <property type="entry name" value="Agenet"/>
    <property type="match status" value="3"/>
</dbReference>
<dbReference type="PANTHER" id="PTHR31917">
    <property type="entry name" value="AGENET DOMAIN-CONTAINING PROTEIN-RELATED"/>
    <property type="match status" value="1"/>
</dbReference>
<keyword evidence="1" id="KW-0813">Transport</keyword>
<keyword evidence="5" id="KW-1185">Reference proteome</keyword>
<dbReference type="InterPro" id="IPR014002">
    <property type="entry name" value="Agenet_dom_plant"/>
</dbReference>
<evidence type="ECO:0000259" key="4">
    <source>
        <dbReference type="SMART" id="SM00743"/>
    </source>
</evidence>
<dbReference type="CDD" id="cd20406">
    <property type="entry name" value="Tudor_Agenet_AtDUF_rpt2_4"/>
    <property type="match status" value="1"/>
</dbReference>
<dbReference type="Pfam" id="PF05266">
    <property type="entry name" value="DUF724"/>
    <property type="match status" value="1"/>
</dbReference>
<evidence type="ECO:0000256" key="2">
    <source>
        <dbReference type="ARBA" id="ARBA00022604"/>
    </source>
</evidence>
<organism evidence="5 6">
    <name type="scientific">Camelina sativa</name>
    <name type="common">False flax</name>
    <name type="synonym">Myagrum sativum</name>
    <dbReference type="NCBI Taxonomy" id="90675"/>
    <lineage>
        <taxon>Eukaryota</taxon>
        <taxon>Viridiplantae</taxon>
        <taxon>Streptophyta</taxon>
        <taxon>Embryophyta</taxon>
        <taxon>Tracheophyta</taxon>
        <taxon>Spermatophyta</taxon>
        <taxon>Magnoliopsida</taxon>
        <taxon>eudicotyledons</taxon>
        <taxon>Gunneridae</taxon>
        <taxon>Pentapetalae</taxon>
        <taxon>rosids</taxon>
        <taxon>malvids</taxon>
        <taxon>Brassicales</taxon>
        <taxon>Brassicaceae</taxon>
        <taxon>Camelineae</taxon>
        <taxon>Camelina</taxon>
    </lineage>
</organism>
<dbReference type="InterPro" id="IPR007930">
    <property type="entry name" value="DUF724"/>
</dbReference>
<dbReference type="Proteomes" id="UP000694864">
    <property type="component" value="Chromosome 8"/>
</dbReference>
<sequence length="552" mass="63834">MEKQFLSERLSLRDGCEVEISYKNNGTEGVWYKAIIEAKPLRELCVRFLKEDFSTPLNELRDKVLIRPIPPKNVQACIDIEIGTIVDADYKDAWWTGFVVKEIGDDQCLVFFDSLSEIIQFGKKHLRPHLEWVDEKIYSWWIIRSTQNSEFLMRLAEEPMFSPGTMVELRSKINETDEFVWVPAMVIKEFKEGDDGEFRYIVKDMPLIRKSYEGRPNKTVDLPSLRPIPPFFRVEEYQVDELIEVYHDGYGWRQGRVTESQIPMMGRLWCGLLMEATKKKVLFKKSDLRPLKVWEDGVWKTRELSLTQGSGDKMGDSVMNANESDPHVTPPPGMTITPLKQVKAENDSTRENGNNEDINRKRKREDNLCSVAKDTTMVLPFEKKSPFWKILESMEVFKTVPQSPHFNPLVETREESREMLAVGMMFTFSGLLDEVKLLPHKETISSFIRISISLDELEKHGFNVKGAKSRICKLLTLRGMQSKKEDELKGAKKVTGDKESAKVENKRKILELQRLNEEMDKEIAESMSCEAKIVQELDDVKLEFQATASAPW</sequence>
<name>A0ABM0T5J2_CAMSA</name>